<name>A0AB39RSB1_9ACTN</name>
<dbReference type="InterPro" id="IPR058548">
    <property type="entry name" value="MlaB-like_STAS"/>
</dbReference>
<dbReference type="Pfam" id="PF13466">
    <property type="entry name" value="STAS_2"/>
    <property type="match status" value="1"/>
</dbReference>
<dbReference type="AlphaFoldDB" id="A0AB39RSB1"/>
<dbReference type="Gene3D" id="3.30.750.24">
    <property type="entry name" value="STAS domain"/>
    <property type="match status" value="1"/>
</dbReference>
<evidence type="ECO:0000313" key="2">
    <source>
        <dbReference type="EMBL" id="XDQ57566.1"/>
    </source>
</evidence>
<evidence type="ECO:0000259" key="1">
    <source>
        <dbReference type="PROSITE" id="PS50801"/>
    </source>
</evidence>
<protein>
    <submittedName>
        <fullName evidence="2">STAS domain-containing protein</fullName>
    </submittedName>
</protein>
<dbReference type="SUPFAM" id="SSF52091">
    <property type="entry name" value="SpoIIaa-like"/>
    <property type="match status" value="1"/>
</dbReference>
<dbReference type="RefSeq" id="WP_369250627.1">
    <property type="nucleotide sequence ID" value="NZ_CP163443.1"/>
</dbReference>
<dbReference type="InterPro" id="IPR036513">
    <property type="entry name" value="STAS_dom_sf"/>
</dbReference>
<dbReference type="PROSITE" id="PS50801">
    <property type="entry name" value="STAS"/>
    <property type="match status" value="1"/>
</dbReference>
<dbReference type="EMBL" id="CP163443">
    <property type="protein sequence ID" value="XDQ57566.1"/>
    <property type="molecule type" value="Genomic_DNA"/>
</dbReference>
<feature type="domain" description="STAS" evidence="1">
    <location>
        <begin position="35"/>
        <end position="131"/>
    </location>
</feature>
<dbReference type="CDD" id="cd07043">
    <property type="entry name" value="STAS_anti-anti-sigma_factors"/>
    <property type="match status" value="1"/>
</dbReference>
<reference evidence="2" key="1">
    <citation type="submission" date="2024-07" db="EMBL/GenBank/DDBJ databases">
        <authorList>
            <person name="Yu S.T."/>
        </authorList>
    </citation>
    <scope>NUCLEOTIDE SEQUENCE</scope>
    <source>
        <strain evidence="2">R41</strain>
    </source>
</reference>
<dbReference type="InterPro" id="IPR002645">
    <property type="entry name" value="STAS_dom"/>
</dbReference>
<proteinExistence type="predicted"/>
<accession>A0AB39RSB1</accession>
<sequence length="176" mass="17646">MVSAGTATPLIPAEAPRAPGRRPVVADIPEDCETVVVSGGLTLATVPGLRARLLGACHSPGRQLTLYLSGVTSCDTLGLGLLVATARKVHLSGGGLRLAAPSRAVAEALSDSGLIRLLRVLPDAGTAVGIAAAEAPAPGLRTAAQTHGRPVDDSPPWSFALTRRLPGTGRGSAVGT</sequence>
<organism evidence="2">
    <name type="scientific">Streptomyces sp. R41</name>
    <dbReference type="NCBI Taxonomy" id="3238632"/>
    <lineage>
        <taxon>Bacteria</taxon>
        <taxon>Bacillati</taxon>
        <taxon>Actinomycetota</taxon>
        <taxon>Actinomycetes</taxon>
        <taxon>Kitasatosporales</taxon>
        <taxon>Streptomycetaceae</taxon>
        <taxon>Streptomyces</taxon>
    </lineage>
</organism>
<gene>
    <name evidence="2" type="ORF">AB5J53_40805</name>
</gene>